<dbReference type="InterPro" id="IPR050904">
    <property type="entry name" value="Adhesion/Biosynth-related"/>
</dbReference>
<dbReference type="EMBL" id="JBBYHU010000011">
    <property type="protein sequence ID" value="MEL1240929.1"/>
    <property type="molecule type" value="Genomic_DNA"/>
</dbReference>
<evidence type="ECO:0000259" key="2">
    <source>
        <dbReference type="PROSITE" id="PS50213"/>
    </source>
</evidence>
<keyword evidence="4" id="KW-1185">Reference proteome</keyword>
<keyword evidence="1" id="KW-0732">Signal</keyword>
<name>A0ABU9HLL0_9FLAO</name>
<dbReference type="SUPFAM" id="SSF82153">
    <property type="entry name" value="FAS1 domain"/>
    <property type="match status" value="2"/>
</dbReference>
<feature type="signal peptide" evidence="1">
    <location>
        <begin position="1"/>
        <end position="25"/>
    </location>
</feature>
<feature type="domain" description="FAS1" evidence="2">
    <location>
        <begin position="575"/>
        <end position="746"/>
    </location>
</feature>
<organism evidence="3 4">
    <name type="scientific">Flavobacterium flavipallidum</name>
    <dbReference type="NCBI Taxonomy" id="3139140"/>
    <lineage>
        <taxon>Bacteria</taxon>
        <taxon>Pseudomonadati</taxon>
        <taxon>Bacteroidota</taxon>
        <taxon>Flavobacteriia</taxon>
        <taxon>Flavobacteriales</taxon>
        <taxon>Flavobacteriaceae</taxon>
        <taxon>Flavobacterium</taxon>
    </lineage>
</organism>
<dbReference type="Proteomes" id="UP001398556">
    <property type="component" value="Unassembled WGS sequence"/>
</dbReference>
<dbReference type="PROSITE" id="PS51257">
    <property type="entry name" value="PROKAR_LIPOPROTEIN"/>
    <property type="match status" value="1"/>
</dbReference>
<evidence type="ECO:0000313" key="4">
    <source>
        <dbReference type="Proteomes" id="UP001398556"/>
    </source>
</evidence>
<evidence type="ECO:0000313" key="3">
    <source>
        <dbReference type="EMBL" id="MEL1240929.1"/>
    </source>
</evidence>
<dbReference type="PROSITE" id="PS50213">
    <property type="entry name" value="FAS1"/>
    <property type="match status" value="2"/>
</dbReference>
<dbReference type="PANTHER" id="PTHR10900">
    <property type="entry name" value="PERIOSTIN-RELATED"/>
    <property type="match status" value="1"/>
</dbReference>
<dbReference type="PANTHER" id="PTHR10900:SF77">
    <property type="entry name" value="FI19380P1"/>
    <property type="match status" value="1"/>
</dbReference>
<dbReference type="Gene3D" id="2.30.180.10">
    <property type="entry name" value="FAS1 domain"/>
    <property type="match status" value="2"/>
</dbReference>
<dbReference type="RefSeq" id="WP_341700156.1">
    <property type="nucleotide sequence ID" value="NZ_JBBYHU010000011.1"/>
</dbReference>
<reference evidence="3 4" key="1">
    <citation type="submission" date="2024-04" db="EMBL/GenBank/DDBJ databases">
        <title>Flavobacterium sp. DGU99 16S ribosomal RNA gene Genome sequencing and assembly.</title>
        <authorList>
            <person name="Park S."/>
        </authorList>
    </citation>
    <scope>NUCLEOTIDE SEQUENCE [LARGE SCALE GENOMIC DNA]</scope>
    <source>
        <strain evidence="3 4">DGU99</strain>
    </source>
</reference>
<protein>
    <submittedName>
        <fullName evidence="3">Fasciclin domain-containing protein</fullName>
    </submittedName>
</protein>
<proteinExistence type="predicted"/>
<feature type="chain" id="PRO_5046081382" evidence="1">
    <location>
        <begin position="26"/>
        <end position="750"/>
    </location>
</feature>
<feature type="domain" description="FAS1" evidence="2">
    <location>
        <begin position="37"/>
        <end position="234"/>
    </location>
</feature>
<accession>A0ABU9HLL0</accession>
<dbReference type="InterPro" id="IPR036378">
    <property type="entry name" value="FAS1_dom_sf"/>
</dbReference>
<comment type="caution">
    <text evidence="3">The sequence shown here is derived from an EMBL/GenBank/DDBJ whole genome shotgun (WGS) entry which is preliminary data.</text>
</comment>
<gene>
    <name evidence="3" type="ORF">AAEO59_07710</name>
</gene>
<sequence>MKRKINYYLLILPFLVLFASCSRDAFNEFYGRPDYLEDPIYQQLEARGNFKNLTALIDKAGYKDILGKAGYWTMFAPNDAAFAQYFQDNGISDVSKIDAETASKIVKYALVYNKFRTDQLSDYQSSKGWVENSAFRRRTAFYDGFVTKTINGVPRVIVGSNRNGSTYYVSGDNNNKYVTYFADDYFTNQGLSAFDYNFFYPNTQYDGLNLFDGKVVESDIIAENGVIHEMDKVSLPKLNIDQYLEQNPKYSLFRSILEDHLVSYIFNQNATTAYRNYTGQSDDVYVKVYDPTLAYAPNNENYVKAEDNDGQSDAYTMIVPENDTLQKFINTKLLKHFTSVSQLPVYVWQDLVNAHMVQGAVWPSKKGNYINYLKEDLRFDFNTDITDKKVLSNGFFYGSNKVQHSDYFFSVYTTAYLDPAYSFVTRIFNDGSGFRDLISNIHQKFTIFIPSDAVLKSLGFDYNFLRQEWVYINPDNNVADAASAARNRLVRILYNGIVYTPNDELKDIATTSGVIRTGDFILPGEYIKYDHNRIQAAGNIEKGTYANIVGSEVQENGTAYYIDNIPKYAENLQGKAIAALAPNSTSQFYNFYQYLLNSTIYTAATGKIEGVELGTSCTIIVPNNAAIVNAVKAGELPGNVTTGVPTFNPTLQGDKDRVADFIRYHIIMNSTVSNDGLITGLRETLRKDEFGDKTFISITSSGGSLSFKDGTTINSVGGINPAANFIPASSNNLADRSLIHLVDNYLKFPR</sequence>
<evidence type="ECO:0000256" key="1">
    <source>
        <dbReference type="SAM" id="SignalP"/>
    </source>
</evidence>
<dbReference type="Pfam" id="PF02469">
    <property type="entry name" value="Fasciclin"/>
    <property type="match status" value="1"/>
</dbReference>
<dbReference type="InterPro" id="IPR000782">
    <property type="entry name" value="FAS1_domain"/>
</dbReference>